<keyword evidence="1" id="KW-0812">Transmembrane</keyword>
<dbReference type="Pfam" id="PF13116">
    <property type="entry name" value="YhdP"/>
    <property type="match status" value="1"/>
</dbReference>
<reference evidence="3" key="1">
    <citation type="submission" date="2020-08" db="EMBL/GenBank/DDBJ databases">
        <title>Novel species isolated from subtropical streams in China.</title>
        <authorList>
            <person name="Lu H."/>
        </authorList>
    </citation>
    <scope>NUCLEOTIDE SEQUENCE</scope>
    <source>
        <strain evidence="3">KACC 12607</strain>
    </source>
</reference>
<keyword evidence="1" id="KW-0472">Membrane</keyword>
<dbReference type="NCBIfam" id="TIGR02099">
    <property type="entry name" value="YhdP family protein"/>
    <property type="match status" value="1"/>
</dbReference>
<gene>
    <name evidence="3" type="ORF">H8K32_14330</name>
</gene>
<dbReference type="PANTHER" id="PTHR38690:SF1">
    <property type="entry name" value="PROTEASE"/>
    <property type="match status" value="1"/>
</dbReference>
<dbReference type="RefSeq" id="WP_186913219.1">
    <property type="nucleotide sequence ID" value="NZ_JACOFV010000013.1"/>
</dbReference>
<keyword evidence="4" id="KW-1185">Reference proteome</keyword>
<sequence>MTTEIPATETVIENVDKSALENQAPRGLWYSLSRLFAHTTYACNAGMRWSLRVLVLFYFIFCSLVLVLRYVVLPHVSDYKPQIEKVIGRALGREVHIASLQASWHGLNPHLDLKNVVILDLHGQPALTLPEVNTTLSWLSLVTADLRFETIELKQPALDIVRDPDGKLYVGGFFIDTKNSDSGNNGDNKAVDWILAQRQILISQGAVSWDDRLLKSPILQLTKLNFALQNRWRHHLFALHATPPASVSAPIDIRGDLQHKAFSKKLTNLSSWSGDLYADLTKADLHQLKTYVDYPIEVDKGFGSVRSWLHLDAGRIADFTADLRISDVLGRFSDDLPELDMTEISGRVQLSEKADLGKKYLPSIFGKAGHSIAIHHFSMHARDGSVLPPTTITESFTPGVKGQPESTELYAQYLDLQILANFASHLPLPPDQRQMLTDFSPSGVLKEFTAVWQGNYPNISAYKVKGKFTNLSMLAQPAQLASVKTATTPAKAAVPAIPGFDHLSGTLDANDKGGQFTLDSSDLSLNLSSYFVDPVMPFNRLQMRANWRFDAGDKLVFQVDQMEAQQDSMHLSLTGKHVLPMRKTSTAQPGDADITAHITGFDLKNLDRYVPAATPVDLRNWLIRGILDGVADDVHLRVKGDLAYFPFSANDIKERSKGEFLVKGNLLGAKLDFTGGALTEVGNAPLWPLIDDIHGDFVFDRSRMEINGNTGKTLGADLRGVKAIIPDLITHNPILNIDGVVSSNLPTMLTYVASSPVDAWLGHFSKDTKASGAAGLRLKLQIPLQHVVDTKVNGTLQFSNNEVQLQPEIPLISGINGKLEFNEHGVNLDMLKGSALGGPVVVSGGSQKDNSIRIRVDGTATSDGLVQYLPANLRPHLRDKLNGATRYSTVVDVKQQQPAITIESALQGMGLNFPAPLRKAPNELMPLRVDVMPLANGGDAMSKILQNEIRIQLGNLLHAKYRRQKNIENDTNWKILAGGIGINATTPEPERGLSANVETTDLNVDEWRNLLSSSAGANANDKAKTDAVDAAFDLAPYIAADTLALRTGQLQIFDKQLNNVILGLSHQHGIWQANIDAKQISGHLTWNEPSSGKTMGSISARLSQLIIPQSAASDVGDLLAGKTTGTQIPGLDIIAENFELFNKKMGHLELQANNQINAGVSEWQLSKVVLKNPDAELKASGKWISHDGTGNTQLDYVLDIANTGQLLDRLGFANVMRGGRGRLDGNLKWNGLPYDIDIPSMSGKVQLDLAAGQFLKVDPGAAKLLGVLSMQALPRRLTLDFSDVFSEGFAFDAITGSAQIEQGSAKTDNLKMRGVSATVLMSGTADIVNETQQMQVAVIPVVNAGAASVVYGLAVNPVIGLGTFLAQLFLKEPLARAFTFEYTISGSWLAPQVTKIDHQQAIDAANKLHQAPGKKGE</sequence>
<accession>A0A923HFW2</accession>
<keyword evidence="1" id="KW-1133">Transmembrane helix</keyword>
<comment type="caution">
    <text evidence="3">The sequence shown here is derived from an EMBL/GenBank/DDBJ whole genome shotgun (WGS) entry which is preliminary data.</text>
</comment>
<evidence type="ECO:0000259" key="2">
    <source>
        <dbReference type="Pfam" id="PF13116"/>
    </source>
</evidence>
<feature type="transmembrane region" description="Helical" evidence="1">
    <location>
        <begin position="53"/>
        <end position="72"/>
    </location>
</feature>
<dbReference type="InterPro" id="IPR025263">
    <property type="entry name" value="YhdP_central"/>
</dbReference>
<feature type="domain" description="YhdP central" evidence="2">
    <location>
        <begin position="52"/>
        <end position="1393"/>
    </location>
</feature>
<dbReference type="Proteomes" id="UP000634011">
    <property type="component" value="Unassembled WGS sequence"/>
</dbReference>
<organism evidence="3 4">
    <name type="scientific">Undibacterium jejuense</name>
    <dbReference type="NCBI Taxonomy" id="1344949"/>
    <lineage>
        <taxon>Bacteria</taxon>
        <taxon>Pseudomonadati</taxon>
        <taxon>Pseudomonadota</taxon>
        <taxon>Betaproteobacteria</taxon>
        <taxon>Burkholderiales</taxon>
        <taxon>Oxalobacteraceae</taxon>
        <taxon>Undibacterium</taxon>
    </lineage>
</organism>
<protein>
    <submittedName>
        <fullName evidence="3">TIGR02099 family protein</fullName>
    </submittedName>
</protein>
<evidence type="ECO:0000256" key="1">
    <source>
        <dbReference type="SAM" id="Phobius"/>
    </source>
</evidence>
<evidence type="ECO:0000313" key="3">
    <source>
        <dbReference type="EMBL" id="MBC3863281.1"/>
    </source>
</evidence>
<name>A0A923HFW2_9BURK</name>
<dbReference type="PANTHER" id="PTHR38690">
    <property type="entry name" value="PROTEASE-RELATED"/>
    <property type="match status" value="1"/>
</dbReference>
<proteinExistence type="predicted"/>
<evidence type="ECO:0000313" key="4">
    <source>
        <dbReference type="Proteomes" id="UP000634011"/>
    </source>
</evidence>
<dbReference type="EMBL" id="JACOFV010000013">
    <property type="protein sequence ID" value="MBC3863281.1"/>
    <property type="molecule type" value="Genomic_DNA"/>
</dbReference>
<dbReference type="InterPro" id="IPR011836">
    <property type="entry name" value="YhdP"/>
</dbReference>